<dbReference type="PANTHER" id="PTHR11139">
    <property type="entry name" value="ATAXIA TELANGIECTASIA MUTATED ATM -RELATED"/>
    <property type="match status" value="1"/>
</dbReference>
<dbReference type="InterPro" id="IPR036940">
    <property type="entry name" value="PI3/4_kinase_cat_sf"/>
</dbReference>
<evidence type="ECO:0000256" key="2">
    <source>
        <dbReference type="ARBA" id="ARBA00022679"/>
    </source>
</evidence>
<keyword evidence="14" id="KW-1185">Reference proteome</keyword>
<dbReference type="Pfam" id="PF02260">
    <property type="entry name" value="FATC"/>
    <property type="match status" value="1"/>
</dbReference>
<name>A0A098VNA1_9MICR</name>
<dbReference type="PROSITE" id="PS51190">
    <property type="entry name" value="FATC"/>
    <property type="match status" value="1"/>
</dbReference>
<dbReference type="EMBL" id="JMKJ01000581">
    <property type="protein sequence ID" value="KGG50405.1"/>
    <property type="molecule type" value="Genomic_DNA"/>
</dbReference>
<keyword evidence="6 9" id="KW-0067">ATP-binding</keyword>
<dbReference type="GO" id="GO:0005634">
    <property type="term" value="C:nucleus"/>
    <property type="evidence" value="ECO:0007669"/>
    <property type="project" value="TreeGrafter"/>
</dbReference>
<dbReference type="InterPro" id="IPR057564">
    <property type="entry name" value="HEAT_ATR"/>
</dbReference>
<dbReference type="GO" id="GO:0005737">
    <property type="term" value="C:cytoplasm"/>
    <property type="evidence" value="ECO:0007669"/>
    <property type="project" value="TreeGrafter"/>
</dbReference>
<dbReference type="InterPro" id="IPR011009">
    <property type="entry name" value="Kinase-like_dom_sf"/>
</dbReference>
<dbReference type="VEuPathDB" id="MicrosporidiaDB:DI09_71p80"/>
<dbReference type="GO" id="GO:0031931">
    <property type="term" value="C:TORC1 complex"/>
    <property type="evidence" value="ECO:0007669"/>
    <property type="project" value="TreeGrafter"/>
</dbReference>
<dbReference type="SMART" id="SM01343">
    <property type="entry name" value="FATC"/>
    <property type="match status" value="1"/>
</dbReference>
<evidence type="ECO:0000259" key="10">
    <source>
        <dbReference type="PROSITE" id="PS50290"/>
    </source>
</evidence>
<evidence type="ECO:0000256" key="7">
    <source>
        <dbReference type="ARBA" id="ARBA00047899"/>
    </source>
</evidence>
<evidence type="ECO:0000256" key="5">
    <source>
        <dbReference type="ARBA" id="ARBA00022777"/>
    </source>
</evidence>
<evidence type="ECO:0000256" key="9">
    <source>
        <dbReference type="RuleBase" id="RU364109"/>
    </source>
</evidence>
<keyword evidence="3" id="KW-0677">Repeat</keyword>
<dbReference type="SUPFAM" id="SSF48371">
    <property type="entry name" value="ARM repeat"/>
    <property type="match status" value="1"/>
</dbReference>
<dbReference type="CDD" id="cd05169">
    <property type="entry name" value="PIKKc_TOR"/>
    <property type="match status" value="1"/>
</dbReference>
<dbReference type="InterPro" id="IPR024585">
    <property type="entry name" value="mTOR_dom"/>
</dbReference>
<dbReference type="GO" id="GO:0106310">
    <property type="term" value="F:protein serine kinase activity"/>
    <property type="evidence" value="ECO:0007669"/>
    <property type="project" value="RHEA"/>
</dbReference>
<organism evidence="13 14">
    <name type="scientific">Mitosporidium daphniae</name>
    <dbReference type="NCBI Taxonomy" id="1485682"/>
    <lineage>
        <taxon>Eukaryota</taxon>
        <taxon>Fungi</taxon>
        <taxon>Fungi incertae sedis</taxon>
        <taxon>Microsporidia</taxon>
        <taxon>Mitosporidium</taxon>
    </lineage>
</organism>
<dbReference type="InterPro" id="IPR009076">
    <property type="entry name" value="FRB_dom"/>
</dbReference>
<comment type="catalytic activity">
    <reaction evidence="8">
        <text>L-seryl-[protein] + ATP = O-phospho-L-seryl-[protein] + ADP + H(+)</text>
        <dbReference type="Rhea" id="RHEA:17989"/>
        <dbReference type="Rhea" id="RHEA-COMP:9863"/>
        <dbReference type="Rhea" id="RHEA-COMP:11604"/>
        <dbReference type="ChEBI" id="CHEBI:15378"/>
        <dbReference type="ChEBI" id="CHEBI:29999"/>
        <dbReference type="ChEBI" id="CHEBI:30616"/>
        <dbReference type="ChEBI" id="CHEBI:83421"/>
        <dbReference type="ChEBI" id="CHEBI:456216"/>
        <dbReference type="EC" id="2.7.11.1"/>
    </reaction>
</comment>
<dbReference type="Gene3D" id="3.30.1010.10">
    <property type="entry name" value="Phosphatidylinositol 3-kinase Catalytic Subunit, Chain A, domain 4"/>
    <property type="match status" value="1"/>
</dbReference>
<dbReference type="GO" id="GO:0044877">
    <property type="term" value="F:protein-containing complex binding"/>
    <property type="evidence" value="ECO:0007669"/>
    <property type="project" value="InterPro"/>
</dbReference>
<gene>
    <name evidence="13" type="ORF">DI09_71p80</name>
</gene>
<reference evidence="13 14" key="1">
    <citation type="submission" date="2014-04" db="EMBL/GenBank/DDBJ databases">
        <title>A new species of microsporidia sheds light on the evolution of extreme parasitism.</title>
        <authorList>
            <person name="Haag K.L."/>
            <person name="James T.Y."/>
            <person name="Larsson R."/>
            <person name="Schaer T.M."/>
            <person name="Refardt D."/>
            <person name="Pombert J.-F."/>
            <person name="Ebert D."/>
        </authorList>
    </citation>
    <scope>NUCLEOTIDE SEQUENCE [LARGE SCALE GENOMIC DNA]</scope>
    <source>
        <strain evidence="13 14">UGP3</strain>
        <tissue evidence="13">Spores</tissue>
    </source>
</reference>
<sequence length="2360" mass="267762">ESMTVFFRDIFDSIREFLTRRLKKKPASYLVDDYICDFFKNAVSCCGGSNMLSPFVSEILQIIFSTSTSYFPKSIPILTQQLLSCLIEISTLFPEYLSYIQNNLLEIISVSLFDIGVSNLTSKYLLAFNLDLIKPKDNFQEIIASLRALYNFNFHNLSLDVFSLGISLHFIKHDSKSIREESIICLCYVIEKSVYFTINRSDLVLLSCQAPPNETIGRILNVGLLDFNEEIRNCVYTSLNKKNFIEILSYPHYSDLIVLGLNDESFTVQHSCVNLISKISEKNPMIILKSLHQSIEMLLNTLMATSSNAKLKQNSIYMIRQFLKYFHSYMRPYIKQLFDILHASLRESDGMAFSSYRAHLLETLGELFLSSEDLDCFNVNLIWSLLIEMFLETMEDSSTRILTYPKQKSVAVDKFLLDEADNARQSILSCFINISRSSTCQISAHSSFPEFQNALLSVLRFDLHKKTRILAISYLGYIGPVDYETFSDKISSIPSQRHHNGAAHPLLLCNKTSSSMIAEDHFAYHIFSILLKILSDPLLCQHHTITLQTIVFAITSLGEAATSLYEPIFSVLIGLFSSSSSAFLENLCHHLITLSCVAQYNFRPYLPRILGNLFKLLELNELSLSSTIFSLLHSLVKIFSSEMFPYVQLIFKALLRYLEDSSQFIMDHLITPHGSSTLKHVQAKPPLYGNVDDSTLNLMDSGTTSIRIDILLKIFEILPAMGRSLEEYLHLFLGYITCMVENPALQFFYRRQALDCITLLCTKVKITGHFSRIIIPLMRTLRSLSIDSKPSEDLFKEALLESIFIIISMSGIQATSIFTDILEKISSYSDLIKNNSLLDQAYMDIIGSFETDCLHESSFAPSTCIYALISKRFPQEASAGGPQLPRLTSSKCSLVPPEAFKLNQLVLKKAWDTSLRASKEDWLDWMKNITLELLIQSPSVLLRNCINLATMYPKISRELFTFSFHSCWCHLTQDFKDDILGSFVEAVRSPQAPEEIFLLFFDLVEFFERRAEPLKIDLSILTSAAASASLYVKALRYKELEFLASPSPQLIEPLITLYSLASLHDSAEGVLSLANHYEFPLQENWFEKLQKWDDALLVYKSNISAIHSAKDWGANPALKDIFQIDAVEPSETIGSFLCLLDSSSYPLASFSTFNFEKQPIKPVLSFPCANIKSILSQTSQKYLFDSLFDYSLRNTAFETIPFFNDIFGALRCLKNTYDWGRLITVGRLLWFQTPIKESSSFSLTNFRETLAPFIAISSWGLDRYDILAETLPYISKENFFSSFLNAVTATYFKNWTAYDVAIESAKTFLDNETSPFIFEKYTKSLSVTVKSQLITELEDVAEFFGNRSGYPHLGNRSRLEQVWSARLYAGSSSLEHMYQLLKIQSIIPELSPVSIKYWVRFANMCRKKGSILLSIRVLEFLFVKSFKIDINLLELCLSCDPAFSSSSISSLFVEFYNNFELFHLILNLSKILNDLQKHELSITVLSKLISFVIATLCPDCDCNGISGNGFLVCSHILKLIEPLNGGMLASRNLADKNSVEAITSNLQQLSTKETLSTKDSDVSVSNNLHAFLSKLLVLYSKWKKAMGSSSIESAGTTGLYMERNLFSKESTFSSDIITLQKFSIQLDSNSYKSWYSWALSNIELISQHDSTKAASKLARSNFPASPHSLFKDSKSSDGETSSSLINIIISAISGLIKSISLNKHESSIQDLLRILTLLFKYGSHPSIQKSFLNGCSILPIDAWLQVIPQLIARIQISNISIRRIVHQLLLEINNSHPQSLLYSLAVASKSTNSQRKSIAIGLLNKIRLSSPVLVDQTLLICNELVRVAVLWSELWSDGLEEASRLYHAQKDISGSIRILDYLHQVIQQEPKTKDEANFIEQYGSVLKKAREYILTYLHSKNSEDLVLAWDLYTNVFEQLSQTLALFHDINLSSVSPSIFSQRDFQLAVPGTYSYGPTAAVCIASFQPTINLIQSKQRPKKLKIIGSDGLVYKFLLKGNGDLRQDERVMQFFGLVNSILLEDAETKRRHLQIQKYPVIPISPTTGLLGWVRRCDTIHDLLKSYRSERNIPLIDEHQHMLKNSSNYDSLPMLHKIEIFTSALNTFPGDELSKIFWLQSKSTEHWLERRTLYQKSLALMSMVGYVLGLGDRHPSNLLVDRESGRIIHIDFGDCFEVSIHREKFPEQVPFRLTRMLVNAMEVSKTRGMFRIICEHVLRVLRSNKESLLAVLEAFIYDPLISMRLSSTPEPISDQMSTYPPELSKKAFSSFFIELPSSIVDHDVNNRPKGIDDLLPVAEEDGMPQDHATIKVLKAISRVSEKLAGTDFQHQEKPLDYKSQVSLLIDQATDIENLCQCYVGWCPFW</sequence>
<feature type="domain" description="FAT" evidence="11">
    <location>
        <begin position="1020"/>
        <end position="1790"/>
    </location>
</feature>
<dbReference type="InterPro" id="IPR000403">
    <property type="entry name" value="PI3/4_kinase_cat_dom"/>
</dbReference>
<dbReference type="InterPro" id="IPR011989">
    <property type="entry name" value="ARM-like"/>
</dbReference>
<dbReference type="FunFam" id="3.30.1010.10:FF:000006">
    <property type="entry name" value="Serine/threonine-protein kinase TOR"/>
    <property type="match status" value="1"/>
</dbReference>
<dbReference type="HOGENOM" id="CLU_000178_7_1_1"/>
<dbReference type="Gene3D" id="1.25.10.10">
    <property type="entry name" value="Leucine-rich Repeat Variant"/>
    <property type="match status" value="2"/>
</dbReference>
<feature type="domain" description="PI3K/PI4K catalytic" evidence="10">
    <location>
        <begin position="1965"/>
        <end position="2279"/>
    </location>
</feature>
<dbReference type="Pfam" id="PF08771">
    <property type="entry name" value="FRB_dom"/>
    <property type="match status" value="1"/>
</dbReference>
<dbReference type="Pfam" id="PF00454">
    <property type="entry name" value="PI3_PI4_kinase"/>
    <property type="match status" value="1"/>
</dbReference>
<accession>A0A098VNA1</accession>
<dbReference type="SMART" id="SM01346">
    <property type="entry name" value="DUF3385"/>
    <property type="match status" value="1"/>
</dbReference>
<evidence type="ECO:0000313" key="13">
    <source>
        <dbReference type="EMBL" id="KGG50405.1"/>
    </source>
</evidence>
<dbReference type="RefSeq" id="XP_013236841.1">
    <property type="nucleotide sequence ID" value="XM_013381387.1"/>
</dbReference>
<dbReference type="SMART" id="SM01345">
    <property type="entry name" value="Rapamycin_bind"/>
    <property type="match status" value="1"/>
</dbReference>
<dbReference type="InterPro" id="IPR026683">
    <property type="entry name" value="TOR_cat"/>
</dbReference>
<dbReference type="GeneID" id="25260716"/>
<dbReference type="GO" id="GO:0031929">
    <property type="term" value="P:TOR signaling"/>
    <property type="evidence" value="ECO:0007669"/>
    <property type="project" value="TreeGrafter"/>
</dbReference>
<comment type="catalytic activity">
    <reaction evidence="7 9">
        <text>L-threonyl-[protein] + ATP = O-phospho-L-threonyl-[protein] + ADP + H(+)</text>
        <dbReference type="Rhea" id="RHEA:46608"/>
        <dbReference type="Rhea" id="RHEA-COMP:11060"/>
        <dbReference type="Rhea" id="RHEA-COMP:11605"/>
        <dbReference type="ChEBI" id="CHEBI:15378"/>
        <dbReference type="ChEBI" id="CHEBI:30013"/>
        <dbReference type="ChEBI" id="CHEBI:30616"/>
        <dbReference type="ChEBI" id="CHEBI:61977"/>
        <dbReference type="ChEBI" id="CHEBI:456216"/>
        <dbReference type="EC" id="2.7.11.1"/>
    </reaction>
</comment>
<feature type="non-terminal residue" evidence="13">
    <location>
        <position position="1"/>
    </location>
</feature>
<evidence type="ECO:0000256" key="6">
    <source>
        <dbReference type="ARBA" id="ARBA00022840"/>
    </source>
</evidence>
<dbReference type="InterPro" id="IPR018936">
    <property type="entry name" value="PI3/4_kinase_CS"/>
</dbReference>
<dbReference type="InterPro" id="IPR003151">
    <property type="entry name" value="PIK-rel_kinase_FAT"/>
</dbReference>
<dbReference type="EC" id="2.7.11.1" evidence="9"/>
<dbReference type="InterPro" id="IPR016024">
    <property type="entry name" value="ARM-type_fold"/>
</dbReference>
<dbReference type="PROSITE" id="PS51189">
    <property type="entry name" value="FAT"/>
    <property type="match status" value="1"/>
</dbReference>
<dbReference type="GO" id="GO:0005524">
    <property type="term" value="F:ATP binding"/>
    <property type="evidence" value="ECO:0007669"/>
    <property type="project" value="UniProtKB-KW"/>
</dbReference>
<dbReference type="InterPro" id="IPR003152">
    <property type="entry name" value="FATC_dom"/>
</dbReference>
<dbReference type="InterPro" id="IPR014009">
    <property type="entry name" value="PIK_FAT"/>
</dbReference>
<dbReference type="SUPFAM" id="SSF47212">
    <property type="entry name" value="FKBP12-rapamycin-binding domain of FKBP-rapamycin-associated protein (FRAP)"/>
    <property type="match status" value="1"/>
</dbReference>
<keyword evidence="9" id="KW-0723">Serine/threonine-protein kinase</keyword>
<protein>
    <recommendedName>
        <fullName evidence="9">Serine/threonine-protein kinase TOR</fullName>
        <ecNumber evidence="9">2.7.11.1</ecNumber>
    </recommendedName>
</protein>
<keyword evidence="4 9" id="KW-0547">Nucleotide-binding</keyword>
<dbReference type="Pfam" id="PF23593">
    <property type="entry name" value="HEAT_ATR"/>
    <property type="match status" value="1"/>
</dbReference>
<evidence type="ECO:0000259" key="11">
    <source>
        <dbReference type="PROSITE" id="PS51189"/>
    </source>
</evidence>
<feature type="domain" description="FATC" evidence="12">
    <location>
        <begin position="2328"/>
        <end position="2360"/>
    </location>
</feature>
<evidence type="ECO:0000256" key="3">
    <source>
        <dbReference type="ARBA" id="ARBA00022737"/>
    </source>
</evidence>
<dbReference type="SMART" id="SM00146">
    <property type="entry name" value="PI3Kc"/>
    <property type="match status" value="1"/>
</dbReference>
<dbReference type="InterPro" id="IPR036738">
    <property type="entry name" value="FRB_sf"/>
</dbReference>
<dbReference type="PANTHER" id="PTHR11139:SF9">
    <property type="entry name" value="SERINE_THREONINE-PROTEIN KINASE MTOR"/>
    <property type="match status" value="1"/>
</dbReference>
<comment type="similarity">
    <text evidence="1 9">Belongs to the PI3/PI4-kinase family.</text>
</comment>
<evidence type="ECO:0000256" key="4">
    <source>
        <dbReference type="ARBA" id="ARBA00022741"/>
    </source>
</evidence>
<dbReference type="Pfam" id="PF11865">
    <property type="entry name" value="mTOR_dom"/>
    <property type="match status" value="1"/>
</dbReference>
<dbReference type="PROSITE" id="PS50290">
    <property type="entry name" value="PI3_4_KINASE_3"/>
    <property type="match status" value="1"/>
</dbReference>
<keyword evidence="2 9" id="KW-0808">Transferase</keyword>
<dbReference type="FunFam" id="1.10.1070.11:FF:000029">
    <property type="entry name" value="Serine/threonine-protein kinase TOR"/>
    <property type="match status" value="1"/>
</dbReference>
<evidence type="ECO:0000259" key="12">
    <source>
        <dbReference type="PROSITE" id="PS51190"/>
    </source>
</evidence>
<dbReference type="Gene3D" id="1.10.1070.11">
    <property type="entry name" value="Phosphatidylinositol 3-/4-kinase, catalytic domain"/>
    <property type="match status" value="1"/>
</dbReference>
<proteinExistence type="inferred from homology"/>
<dbReference type="GO" id="GO:0031932">
    <property type="term" value="C:TORC2 complex"/>
    <property type="evidence" value="ECO:0007669"/>
    <property type="project" value="TreeGrafter"/>
</dbReference>
<dbReference type="OrthoDB" id="381190at2759"/>
<dbReference type="PROSITE" id="PS00916">
    <property type="entry name" value="PI3_4_KINASE_2"/>
    <property type="match status" value="1"/>
</dbReference>
<keyword evidence="5 9" id="KW-0418">Kinase</keyword>
<dbReference type="GO" id="GO:0004674">
    <property type="term" value="F:protein serine/threonine kinase activity"/>
    <property type="evidence" value="ECO:0007669"/>
    <property type="project" value="UniProtKB-KW"/>
</dbReference>
<comment type="caution">
    <text evidence="13">The sequence shown here is derived from an EMBL/GenBank/DDBJ whole genome shotgun (WGS) entry which is preliminary data.</text>
</comment>
<evidence type="ECO:0000256" key="1">
    <source>
        <dbReference type="ARBA" id="ARBA00011031"/>
    </source>
</evidence>
<dbReference type="Gene3D" id="1.20.120.150">
    <property type="entry name" value="FKBP12-rapamycin binding domain"/>
    <property type="match status" value="1"/>
</dbReference>
<dbReference type="Proteomes" id="UP000029725">
    <property type="component" value="Unassembled WGS sequence"/>
</dbReference>
<dbReference type="Pfam" id="PF02259">
    <property type="entry name" value="FAT"/>
    <property type="match status" value="2"/>
</dbReference>
<dbReference type="InterPro" id="IPR050517">
    <property type="entry name" value="DDR_Repair_Kinase"/>
</dbReference>
<dbReference type="SUPFAM" id="SSF56112">
    <property type="entry name" value="Protein kinase-like (PK-like)"/>
    <property type="match status" value="1"/>
</dbReference>
<evidence type="ECO:0000256" key="8">
    <source>
        <dbReference type="ARBA" id="ARBA00048679"/>
    </source>
</evidence>
<dbReference type="GO" id="GO:0016242">
    <property type="term" value="P:negative regulation of macroautophagy"/>
    <property type="evidence" value="ECO:0007669"/>
    <property type="project" value="TreeGrafter"/>
</dbReference>
<evidence type="ECO:0000313" key="14">
    <source>
        <dbReference type="Proteomes" id="UP000029725"/>
    </source>
</evidence>